<proteinExistence type="predicted"/>
<keyword evidence="1" id="KW-1133">Transmembrane helix</keyword>
<accession>A0A0R1P1L1</accession>
<keyword evidence="3" id="KW-1185">Reference proteome</keyword>
<gene>
    <name evidence="2" type="ORF">FC98_GL002357</name>
</gene>
<evidence type="ECO:0000313" key="3">
    <source>
        <dbReference type="Proteomes" id="UP000051439"/>
    </source>
</evidence>
<comment type="caution">
    <text evidence="2">The sequence shown here is derived from an EMBL/GenBank/DDBJ whole genome shotgun (WGS) entry which is preliminary data.</text>
</comment>
<feature type="transmembrane region" description="Helical" evidence="1">
    <location>
        <begin position="122"/>
        <end position="149"/>
    </location>
</feature>
<reference evidence="2 3" key="1">
    <citation type="journal article" date="2015" name="Genome Announc.">
        <title>Expanding the biotechnology potential of lactobacilli through comparative genomics of 213 strains and associated genera.</title>
        <authorList>
            <person name="Sun Z."/>
            <person name="Harris H.M."/>
            <person name="McCann A."/>
            <person name="Guo C."/>
            <person name="Argimon S."/>
            <person name="Zhang W."/>
            <person name="Yang X."/>
            <person name="Jeffery I.B."/>
            <person name="Cooney J.C."/>
            <person name="Kagawa T.F."/>
            <person name="Liu W."/>
            <person name="Song Y."/>
            <person name="Salvetti E."/>
            <person name="Wrobel A."/>
            <person name="Rasinkangas P."/>
            <person name="Parkhill J."/>
            <person name="Rea M.C."/>
            <person name="O'Sullivan O."/>
            <person name="Ritari J."/>
            <person name="Douillard F.P."/>
            <person name="Paul Ross R."/>
            <person name="Yang R."/>
            <person name="Briner A.E."/>
            <person name="Felis G.E."/>
            <person name="de Vos W.M."/>
            <person name="Barrangou R."/>
            <person name="Klaenhammer T.R."/>
            <person name="Caufield P.W."/>
            <person name="Cui Y."/>
            <person name="Zhang H."/>
            <person name="O'Toole P.W."/>
        </authorList>
    </citation>
    <scope>NUCLEOTIDE SEQUENCE [LARGE SCALE GENOMIC DNA]</scope>
    <source>
        <strain evidence="2 3">DSM 19906</strain>
    </source>
</reference>
<name>A0A0R1P1L1_9LACO</name>
<keyword evidence="1" id="KW-0472">Membrane</keyword>
<feature type="transmembrane region" description="Helical" evidence="1">
    <location>
        <begin position="12"/>
        <end position="31"/>
    </location>
</feature>
<dbReference type="Proteomes" id="UP000051439">
    <property type="component" value="Unassembled WGS sequence"/>
</dbReference>
<keyword evidence="1" id="KW-0812">Transmembrane</keyword>
<dbReference type="InterPro" id="IPR019235">
    <property type="entry name" value="DUF2178_TM"/>
</dbReference>
<feature type="transmembrane region" description="Helical" evidence="1">
    <location>
        <begin position="93"/>
        <end position="116"/>
    </location>
</feature>
<protein>
    <submittedName>
        <fullName evidence="2">Uncharacterized protein</fullName>
    </submittedName>
</protein>
<dbReference type="AlphaFoldDB" id="A0A0R1P1L1"/>
<dbReference type="RefSeq" id="WP_056949244.1">
    <property type="nucleotide sequence ID" value="NZ_AZEB01000006.1"/>
</dbReference>
<feature type="transmembrane region" description="Helical" evidence="1">
    <location>
        <begin position="43"/>
        <end position="62"/>
    </location>
</feature>
<sequence length="153" mass="17026">MKKVIIEQIGNGILVGLGTCMLVFMVANSHWDVNGTSSFQFGPFGILFLAWLIVFGIIRLGLSKLDQSYHTGEGELSAGDERERKISQRALGWTYRVVFTLLIIELFGVPVMSIGFGSRLVLFRQAVVVVIGSTLIIGFLTYLVGWIYYDITE</sequence>
<dbReference type="Pfam" id="PF09946">
    <property type="entry name" value="DUF2178"/>
    <property type="match status" value="1"/>
</dbReference>
<dbReference type="EMBL" id="AZEB01000006">
    <property type="protein sequence ID" value="KRL22472.1"/>
    <property type="molecule type" value="Genomic_DNA"/>
</dbReference>
<dbReference type="PATRIC" id="fig|1423766.4.peg.2448"/>
<organism evidence="2 3">
    <name type="scientific">Lentilactobacillus kisonensis DSM 19906 = JCM 15041</name>
    <dbReference type="NCBI Taxonomy" id="1423766"/>
    <lineage>
        <taxon>Bacteria</taxon>
        <taxon>Bacillati</taxon>
        <taxon>Bacillota</taxon>
        <taxon>Bacilli</taxon>
        <taxon>Lactobacillales</taxon>
        <taxon>Lactobacillaceae</taxon>
        <taxon>Lentilactobacillus</taxon>
    </lineage>
</organism>
<evidence type="ECO:0000313" key="2">
    <source>
        <dbReference type="EMBL" id="KRL22472.1"/>
    </source>
</evidence>
<evidence type="ECO:0000256" key="1">
    <source>
        <dbReference type="SAM" id="Phobius"/>
    </source>
</evidence>